<name>A0ABQ9XAN7_9EUKA</name>
<organism evidence="1 3">
    <name type="scientific">Blattamonas nauphoetae</name>
    <dbReference type="NCBI Taxonomy" id="2049346"/>
    <lineage>
        <taxon>Eukaryota</taxon>
        <taxon>Metamonada</taxon>
        <taxon>Preaxostyla</taxon>
        <taxon>Oxymonadida</taxon>
        <taxon>Blattamonas</taxon>
    </lineage>
</organism>
<comment type="caution">
    <text evidence="1">The sequence shown here is derived from an EMBL/GenBank/DDBJ whole genome shotgun (WGS) entry which is preliminary data.</text>
</comment>
<reference evidence="1 3" key="1">
    <citation type="journal article" date="2022" name="bioRxiv">
        <title>Genomics of Preaxostyla Flagellates Illuminates Evolutionary Transitions and the Path Towards Mitochondrial Loss.</title>
        <authorList>
            <person name="Novak L.V.F."/>
            <person name="Treitli S.C."/>
            <person name="Pyrih J."/>
            <person name="Halakuc P."/>
            <person name="Pipaliya S.V."/>
            <person name="Vacek V."/>
            <person name="Brzon O."/>
            <person name="Soukal P."/>
            <person name="Eme L."/>
            <person name="Dacks J.B."/>
            <person name="Karnkowska A."/>
            <person name="Elias M."/>
            <person name="Hampl V."/>
        </authorList>
    </citation>
    <scope>NUCLEOTIDE SEQUENCE [LARGE SCALE GENOMIC DNA]</scope>
    <source>
        <strain evidence="1">NAU3</strain>
        <tissue evidence="1">Gut</tissue>
    </source>
</reference>
<evidence type="ECO:0000313" key="3">
    <source>
        <dbReference type="Proteomes" id="UP001281761"/>
    </source>
</evidence>
<gene>
    <name evidence="1" type="ORF">BLNAU_16289</name>
    <name evidence="2" type="ORF">BLNAU_1971</name>
</gene>
<sequence length="177" mass="19231">MGICVVDGDVYDSYRQDIIVKQDLLPPTLVIPSTASFGDSPGLVSVVGTLVLKEVNIDVQVNIMSFVLFDVKGGELVMDSVHLSGVPSSSDVVDGIEGLCSWETGLIKLHDAEMETHSCEFSSIDMGEIWMESSNLSLISSQILSNGARFSLFPSAQQDVRIHDDFALSVFFHQTES</sequence>
<keyword evidence="3" id="KW-1185">Reference proteome</keyword>
<dbReference type="Proteomes" id="UP001281761">
    <property type="component" value="Unassembled WGS sequence"/>
</dbReference>
<dbReference type="EMBL" id="JARBJD010000008">
    <property type="protein sequence ID" value="KAK2962948.1"/>
    <property type="molecule type" value="Genomic_DNA"/>
</dbReference>
<protein>
    <submittedName>
        <fullName evidence="1">Uncharacterized protein</fullName>
    </submittedName>
</protein>
<dbReference type="EMBL" id="JARBJD010000169">
    <property type="protein sequence ID" value="KAK2948754.1"/>
    <property type="molecule type" value="Genomic_DNA"/>
</dbReference>
<accession>A0ABQ9XAN7</accession>
<proteinExistence type="predicted"/>
<evidence type="ECO:0000313" key="1">
    <source>
        <dbReference type="EMBL" id="KAK2948754.1"/>
    </source>
</evidence>
<evidence type="ECO:0000313" key="2">
    <source>
        <dbReference type="EMBL" id="KAK2962948.1"/>
    </source>
</evidence>